<keyword evidence="2" id="KW-1185">Reference proteome</keyword>
<dbReference type="HOGENOM" id="CLU_109010_0_0_1"/>
<protein>
    <submittedName>
        <fullName evidence="1">Uncharacterized protein</fullName>
    </submittedName>
</protein>
<evidence type="ECO:0000313" key="2">
    <source>
        <dbReference type="Proteomes" id="UP000012174"/>
    </source>
</evidence>
<accession>M7T4P6</accession>
<dbReference type="EMBL" id="KB705622">
    <property type="protein sequence ID" value="EMR71572.1"/>
    <property type="molecule type" value="Genomic_DNA"/>
</dbReference>
<name>M7T4P6_EUTLA</name>
<reference evidence="2" key="1">
    <citation type="journal article" date="2013" name="Genome Announc.">
        <title>Draft genome sequence of the grapevine dieback fungus Eutypa lata UCR-EL1.</title>
        <authorList>
            <person name="Blanco-Ulate B."/>
            <person name="Rolshausen P.E."/>
            <person name="Cantu D."/>
        </authorList>
    </citation>
    <scope>NUCLEOTIDE SEQUENCE [LARGE SCALE GENOMIC DNA]</scope>
    <source>
        <strain evidence="2">UCR-EL1</strain>
    </source>
</reference>
<proteinExistence type="predicted"/>
<organism evidence="1 2">
    <name type="scientific">Eutypa lata (strain UCR-EL1)</name>
    <name type="common">Grapevine dieback disease fungus</name>
    <name type="synonym">Eutypa armeniacae</name>
    <dbReference type="NCBI Taxonomy" id="1287681"/>
    <lineage>
        <taxon>Eukaryota</taxon>
        <taxon>Fungi</taxon>
        <taxon>Dikarya</taxon>
        <taxon>Ascomycota</taxon>
        <taxon>Pezizomycotina</taxon>
        <taxon>Sordariomycetes</taxon>
        <taxon>Xylariomycetidae</taxon>
        <taxon>Xylariales</taxon>
        <taxon>Diatrypaceae</taxon>
        <taxon>Eutypa</taxon>
    </lineage>
</organism>
<gene>
    <name evidence="1" type="ORF">UCREL1_1376</name>
</gene>
<dbReference type="OrthoDB" id="4744764at2759"/>
<dbReference type="Proteomes" id="UP000012174">
    <property type="component" value="Unassembled WGS sequence"/>
</dbReference>
<dbReference type="KEGG" id="ela:UCREL1_1376"/>
<evidence type="ECO:0000313" key="1">
    <source>
        <dbReference type="EMBL" id="EMR71572.1"/>
    </source>
</evidence>
<sequence length="221" mass="24310">MADNSQSKNGRKTIEDYGLHRVPAANYSNVWASFIDLDFDPSASDWKSYQILLPRENSSGAKDWKELTSYAVSLSQQAYVTFYASLAVGEDIGAPRLTQMRYHEMAADNIRAAGGDDALKTVRWLCFWSIINAYAGDAIQEVFRRAGKDIADPGVVEVTPADGPGFAACFEANPFTRGVHSFLRHYAGDTGGAFIKRFIFISEGDPELHMITELGRPPASS</sequence>
<dbReference type="AlphaFoldDB" id="M7T4P6"/>